<feature type="domain" description="Cupin type-2" evidence="1">
    <location>
        <begin position="35"/>
        <end position="99"/>
    </location>
</feature>
<name>A0A6G1ZJJ2_9BACT</name>
<dbReference type="Pfam" id="PF07883">
    <property type="entry name" value="Cupin_2"/>
    <property type="match status" value="1"/>
</dbReference>
<gene>
    <name evidence="2" type="ORF">GKE01_21640</name>
</gene>
<sequence length="120" mass="13511">MVAQVWKKNNVARTNLLSIQLKEKQGLSKVEIKRVVIPQSGKAEYHLHPCSVVGHVVSGTLSFQVEGEKAQLLTGGEVFYEPKNKPILHFDNASDSEFLVFIAYYLIEECEDLIVLLPEK</sequence>
<dbReference type="AlphaFoldDB" id="A0A6G1ZJJ2"/>
<dbReference type="SUPFAM" id="SSF51182">
    <property type="entry name" value="RmlC-like cupins"/>
    <property type="match status" value="1"/>
</dbReference>
<protein>
    <submittedName>
        <fullName evidence="2">Cupin domain-containing protein</fullName>
    </submittedName>
</protein>
<dbReference type="InterPro" id="IPR013096">
    <property type="entry name" value="Cupin_2"/>
</dbReference>
<comment type="caution">
    <text evidence="2">The sequence shown here is derived from an EMBL/GenBank/DDBJ whole genome shotgun (WGS) entry which is preliminary data.</text>
</comment>
<dbReference type="PANTHER" id="PTHR38599">
    <property type="entry name" value="CUPIN DOMAIN PROTEIN (AFU_ORTHOLOGUE AFUA_3G13620)"/>
    <property type="match status" value="1"/>
</dbReference>
<dbReference type="InterPro" id="IPR014710">
    <property type="entry name" value="RmlC-like_jellyroll"/>
</dbReference>
<dbReference type="PANTHER" id="PTHR38599:SF1">
    <property type="entry name" value="CUPIN DOMAIN PROTEIN (AFU_ORTHOLOGUE AFUA_3G13620)"/>
    <property type="match status" value="1"/>
</dbReference>
<evidence type="ECO:0000313" key="2">
    <source>
        <dbReference type="EMBL" id="MRY14040.1"/>
    </source>
</evidence>
<organism evidence="2">
    <name type="scientific">Parabacteroides goldsteinii</name>
    <dbReference type="NCBI Taxonomy" id="328812"/>
    <lineage>
        <taxon>Bacteria</taxon>
        <taxon>Pseudomonadati</taxon>
        <taxon>Bacteroidota</taxon>
        <taxon>Bacteroidia</taxon>
        <taxon>Bacteroidales</taxon>
        <taxon>Tannerellaceae</taxon>
        <taxon>Parabacteroides</taxon>
    </lineage>
</organism>
<evidence type="ECO:0000259" key="1">
    <source>
        <dbReference type="Pfam" id="PF07883"/>
    </source>
</evidence>
<dbReference type="Gene3D" id="2.60.120.10">
    <property type="entry name" value="Jelly Rolls"/>
    <property type="match status" value="1"/>
</dbReference>
<dbReference type="InterPro" id="IPR011051">
    <property type="entry name" value="RmlC_Cupin_sf"/>
</dbReference>
<proteinExistence type="predicted"/>
<accession>A0A6G1ZJJ2</accession>
<dbReference type="EMBL" id="WKLP01000040">
    <property type="protein sequence ID" value="MRY14040.1"/>
    <property type="molecule type" value="Genomic_DNA"/>
</dbReference>
<reference evidence="2" key="1">
    <citation type="journal article" date="2019" name="Nat. Med.">
        <title>A library of human gut bacterial isolates paired with longitudinal multiomics data enables mechanistic microbiome research.</title>
        <authorList>
            <person name="Poyet M."/>
            <person name="Groussin M."/>
            <person name="Gibbons S.M."/>
            <person name="Avila-Pacheco J."/>
            <person name="Jiang X."/>
            <person name="Kearney S.M."/>
            <person name="Perrotta A.R."/>
            <person name="Berdy B."/>
            <person name="Zhao S."/>
            <person name="Lieberman T.D."/>
            <person name="Swanson P.K."/>
            <person name="Smith M."/>
            <person name="Roesemann S."/>
            <person name="Alexander J.E."/>
            <person name="Rich S.A."/>
            <person name="Livny J."/>
            <person name="Vlamakis H."/>
            <person name="Clish C."/>
            <person name="Bullock K."/>
            <person name="Deik A."/>
            <person name="Scott J."/>
            <person name="Pierce K.A."/>
            <person name="Xavier R.J."/>
            <person name="Alm E.J."/>
        </authorList>
    </citation>
    <scope>NUCLEOTIDE SEQUENCE</scope>
    <source>
        <strain evidence="2">BIOML-A4</strain>
    </source>
</reference>